<name>A0A2V5HK37_ASPV1</name>
<protein>
    <submittedName>
        <fullName evidence="1">Uncharacterized protein</fullName>
    </submittedName>
</protein>
<keyword evidence="2" id="KW-1185">Reference proteome</keyword>
<organism evidence="1 2">
    <name type="scientific">Aspergillus violaceofuscus (strain CBS 115571)</name>
    <dbReference type="NCBI Taxonomy" id="1450538"/>
    <lineage>
        <taxon>Eukaryota</taxon>
        <taxon>Fungi</taxon>
        <taxon>Dikarya</taxon>
        <taxon>Ascomycota</taxon>
        <taxon>Pezizomycotina</taxon>
        <taxon>Eurotiomycetes</taxon>
        <taxon>Eurotiomycetidae</taxon>
        <taxon>Eurotiales</taxon>
        <taxon>Aspergillaceae</taxon>
        <taxon>Aspergillus</taxon>
    </lineage>
</organism>
<sequence>MLGKLMLVGTIGGEWMLGQKAFADESWLLGLAQCDHYGQTKRVGAFWYDSEPTTPMIQLSIKREVSDLAVIDLWARSDARVVVAPESYVMLRSGSVGTYFLGDIGTAHEDENKINVREARVSVDWSVSGIFWTGVVRVGGRGTHLFRGKNINLA</sequence>
<dbReference type="Proteomes" id="UP000249829">
    <property type="component" value="Unassembled WGS sequence"/>
</dbReference>
<dbReference type="EMBL" id="KZ825103">
    <property type="protein sequence ID" value="PYI24081.1"/>
    <property type="molecule type" value="Genomic_DNA"/>
</dbReference>
<dbReference type="AlphaFoldDB" id="A0A2V5HK37"/>
<evidence type="ECO:0000313" key="1">
    <source>
        <dbReference type="EMBL" id="PYI24081.1"/>
    </source>
</evidence>
<evidence type="ECO:0000313" key="2">
    <source>
        <dbReference type="Proteomes" id="UP000249829"/>
    </source>
</evidence>
<reference evidence="1 2" key="1">
    <citation type="submission" date="2018-02" db="EMBL/GenBank/DDBJ databases">
        <title>The genomes of Aspergillus section Nigri reveals drivers in fungal speciation.</title>
        <authorList>
            <consortium name="DOE Joint Genome Institute"/>
            <person name="Vesth T.C."/>
            <person name="Nybo J."/>
            <person name="Theobald S."/>
            <person name="Brandl J."/>
            <person name="Frisvad J.C."/>
            <person name="Nielsen K.F."/>
            <person name="Lyhne E.K."/>
            <person name="Kogle M.E."/>
            <person name="Kuo A."/>
            <person name="Riley R."/>
            <person name="Clum A."/>
            <person name="Nolan M."/>
            <person name="Lipzen A."/>
            <person name="Salamov A."/>
            <person name="Henrissat B."/>
            <person name="Wiebenga A."/>
            <person name="De vries R.P."/>
            <person name="Grigoriev I.V."/>
            <person name="Mortensen U.H."/>
            <person name="Andersen M.R."/>
            <person name="Baker S.E."/>
        </authorList>
    </citation>
    <scope>NUCLEOTIDE SEQUENCE [LARGE SCALE GENOMIC DNA]</scope>
    <source>
        <strain evidence="1 2">CBS 115571</strain>
    </source>
</reference>
<gene>
    <name evidence="1" type="ORF">BO99DRAFT_428348</name>
</gene>
<accession>A0A2V5HK37</accession>
<proteinExistence type="predicted"/>